<dbReference type="RefSeq" id="WP_187083402.1">
    <property type="nucleotide sequence ID" value="NZ_JACORU010000008.1"/>
</dbReference>
<dbReference type="PANTHER" id="PTHR47683:SF4">
    <property type="entry name" value="PSEUDOURIDINE SYNTHASE"/>
    <property type="match status" value="1"/>
</dbReference>
<dbReference type="NCBIfam" id="TIGR00093">
    <property type="entry name" value="pseudouridine synthase"/>
    <property type="match status" value="1"/>
</dbReference>
<dbReference type="InterPro" id="IPR020094">
    <property type="entry name" value="TruA/RsuA/RluB/E/F_N"/>
</dbReference>
<dbReference type="InterPro" id="IPR006145">
    <property type="entry name" value="PsdUridine_synth_RsuA/RluA"/>
</dbReference>
<keyword evidence="2 6" id="KW-0694">RNA-binding</keyword>
<dbReference type="Pfam" id="PF00849">
    <property type="entry name" value="PseudoU_synth_2"/>
    <property type="match status" value="1"/>
</dbReference>
<dbReference type="GO" id="GO:0006364">
    <property type="term" value="P:rRNA processing"/>
    <property type="evidence" value="ECO:0007669"/>
    <property type="project" value="UniProtKB-ARBA"/>
</dbReference>
<dbReference type="InterPro" id="IPR050343">
    <property type="entry name" value="RsuA_PseudoU_synthase"/>
</dbReference>
<dbReference type="PROSITE" id="PS01149">
    <property type="entry name" value="PSI_RSU"/>
    <property type="match status" value="1"/>
</dbReference>
<proteinExistence type="inferred from homology"/>
<protein>
    <recommendedName>
        <fullName evidence="7">Pseudouridine synthase</fullName>
        <ecNumber evidence="7">5.4.99.-</ecNumber>
    </recommendedName>
</protein>
<dbReference type="InterPro" id="IPR020103">
    <property type="entry name" value="PsdUridine_synth_cat_dom_sf"/>
</dbReference>
<evidence type="ECO:0000313" key="10">
    <source>
        <dbReference type="Proteomes" id="UP000596827"/>
    </source>
</evidence>
<dbReference type="CDD" id="cd02553">
    <property type="entry name" value="PseudoU_synth_RsuA"/>
    <property type="match status" value="1"/>
</dbReference>
<dbReference type="InterPro" id="IPR000748">
    <property type="entry name" value="PsdUridine_synth_RsuA/RluB/E/F"/>
</dbReference>
<organism evidence="9 10">
    <name type="scientific">Ramlibacter albus</name>
    <dbReference type="NCBI Taxonomy" id="2079448"/>
    <lineage>
        <taxon>Bacteria</taxon>
        <taxon>Pseudomonadati</taxon>
        <taxon>Pseudomonadota</taxon>
        <taxon>Betaproteobacteria</taxon>
        <taxon>Burkholderiales</taxon>
        <taxon>Comamonadaceae</taxon>
        <taxon>Ramlibacter</taxon>
    </lineage>
</organism>
<evidence type="ECO:0000256" key="6">
    <source>
        <dbReference type="PROSITE-ProRule" id="PRU00182"/>
    </source>
</evidence>
<dbReference type="PROSITE" id="PS50889">
    <property type="entry name" value="S4"/>
    <property type="match status" value="1"/>
</dbReference>
<evidence type="ECO:0000256" key="1">
    <source>
        <dbReference type="ARBA" id="ARBA00008348"/>
    </source>
</evidence>
<dbReference type="EMBL" id="JACORU010000008">
    <property type="protein sequence ID" value="MBC5766911.1"/>
    <property type="molecule type" value="Genomic_DNA"/>
</dbReference>
<name>A0A923S3Y4_9BURK</name>
<dbReference type="Proteomes" id="UP000596827">
    <property type="component" value="Unassembled WGS sequence"/>
</dbReference>
<evidence type="ECO:0000256" key="7">
    <source>
        <dbReference type="RuleBase" id="RU003887"/>
    </source>
</evidence>
<dbReference type="CDD" id="cd00165">
    <property type="entry name" value="S4"/>
    <property type="match status" value="1"/>
</dbReference>
<dbReference type="InterPro" id="IPR042092">
    <property type="entry name" value="PsdUridine_s_RsuA/RluB/E/F_cat"/>
</dbReference>
<accession>A0A923S3Y4</accession>
<dbReference type="Gene3D" id="3.10.290.10">
    <property type="entry name" value="RNA-binding S4 domain"/>
    <property type="match status" value="1"/>
</dbReference>
<sequence length="243" mass="26932">MELQQMLFTQGFGTRRLCAGLVQRGLVAVEGRVCTDAHEEIDVREGLPFTVDGQAWEYHDKAYLMMHKPAGYECSQKPGAWPSVYTLLPGPLRQRPNPGKVQGVQAIGRLDQDTTGLLLFSDDGAFIHRMASPKHHVPKVYRVRCAEPVEDAHVQALLEGVVLNDDPRPVRAAACDIHAPYDLDLTLTEGKYHQVKRMVAAAGNSVAALHRWRIGQLELPAALKPGEWRWLIAAEVSELRGSS</sequence>
<keyword evidence="10" id="KW-1185">Reference proteome</keyword>
<dbReference type="SUPFAM" id="SSF55174">
    <property type="entry name" value="Alpha-L RNA-binding motif"/>
    <property type="match status" value="1"/>
</dbReference>
<dbReference type="Gene3D" id="3.30.70.1560">
    <property type="entry name" value="Alpha-L RNA-binding motif"/>
    <property type="match status" value="1"/>
</dbReference>
<gene>
    <name evidence="9" type="ORF">H8R02_20770</name>
</gene>
<evidence type="ECO:0000256" key="2">
    <source>
        <dbReference type="ARBA" id="ARBA00022884"/>
    </source>
</evidence>
<dbReference type="GO" id="GO:0003723">
    <property type="term" value="F:RNA binding"/>
    <property type="evidence" value="ECO:0007669"/>
    <property type="project" value="UniProtKB-KW"/>
</dbReference>
<evidence type="ECO:0000256" key="4">
    <source>
        <dbReference type="ARBA" id="ARBA00036749"/>
    </source>
</evidence>
<dbReference type="AlphaFoldDB" id="A0A923S3Y4"/>
<reference evidence="9" key="1">
    <citation type="submission" date="2020-08" db="EMBL/GenBank/DDBJ databases">
        <title>Ramlibacter sp. GTP1 16S ribosomal RNA gene genome sequencing and assembly.</title>
        <authorList>
            <person name="Kang M."/>
        </authorList>
    </citation>
    <scope>NUCLEOTIDE SEQUENCE</scope>
    <source>
        <strain evidence="9">GTP1</strain>
    </source>
</reference>
<comment type="catalytic activity">
    <reaction evidence="4">
        <text>uridine(516) in 16S rRNA = pseudouridine(516) in 16S rRNA</text>
        <dbReference type="Rhea" id="RHEA:38867"/>
        <dbReference type="Rhea" id="RHEA-COMP:10089"/>
        <dbReference type="Rhea" id="RHEA-COMP:10090"/>
        <dbReference type="ChEBI" id="CHEBI:65314"/>
        <dbReference type="ChEBI" id="CHEBI:65315"/>
        <dbReference type="EC" id="5.4.99.19"/>
    </reaction>
</comment>
<comment type="caution">
    <text evidence="9">The sequence shown here is derived from an EMBL/GenBank/DDBJ whole genome shotgun (WGS) entry which is preliminary data.</text>
</comment>
<dbReference type="GO" id="GO:0160136">
    <property type="term" value="F:16S rRNA pseudouridine(516) synthase activity"/>
    <property type="evidence" value="ECO:0007669"/>
    <property type="project" value="UniProtKB-EC"/>
</dbReference>
<comment type="similarity">
    <text evidence="1 7">Belongs to the pseudouridine synthase RsuA family.</text>
</comment>
<dbReference type="SUPFAM" id="SSF55120">
    <property type="entry name" value="Pseudouridine synthase"/>
    <property type="match status" value="1"/>
</dbReference>
<dbReference type="EC" id="5.4.99.-" evidence="7"/>
<feature type="domain" description="Pseudouridine synthase RsuA/RluA-like" evidence="8">
    <location>
        <begin position="63"/>
        <end position="201"/>
    </location>
</feature>
<comment type="function">
    <text evidence="5">Responsible for synthesis of pseudouridine from uracil-516 in 16S ribosomal RNA.</text>
</comment>
<evidence type="ECO:0000256" key="3">
    <source>
        <dbReference type="ARBA" id="ARBA00023235"/>
    </source>
</evidence>
<dbReference type="PANTHER" id="PTHR47683">
    <property type="entry name" value="PSEUDOURIDINE SYNTHASE FAMILY PROTEIN-RELATED"/>
    <property type="match status" value="1"/>
</dbReference>
<dbReference type="GO" id="GO:0001522">
    <property type="term" value="P:pseudouridine synthesis"/>
    <property type="evidence" value="ECO:0007669"/>
    <property type="project" value="InterPro"/>
</dbReference>
<dbReference type="Gene3D" id="3.30.70.580">
    <property type="entry name" value="Pseudouridine synthase I, catalytic domain, N-terminal subdomain"/>
    <property type="match status" value="1"/>
</dbReference>
<evidence type="ECO:0000256" key="5">
    <source>
        <dbReference type="ARBA" id="ARBA00037590"/>
    </source>
</evidence>
<evidence type="ECO:0000259" key="8">
    <source>
        <dbReference type="Pfam" id="PF00849"/>
    </source>
</evidence>
<dbReference type="InterPro" id="IPR018496">
    <property type="entry name" value="PsdUridine_synth_RsuA/RluB_CS"/>
</dbReference>
<evidence type="ECO:0000313" key="9">
    <source>
        <dbReference type="EMBL" id="MBC5766911.1"/>
    </source>
</evidence>
<keyword evidence="3 7" id="KW-0413">Isomerase</keyword>
<dbReference type="InterPro" id="IPR036986">
    <property type="entry name" value="S4_RNA-bd_sf"/>
</dbReference>